<proteinExistence type="predicted"/>
<accession>A0AAC9X0Z3</accession>
<gene>
    <name evidence="1" type="ORF">S101468_00736</name>
</gene>
<name>A0AAC9X0Z3_ACEPA</name>
<sequence length="134" mass="14718">MVDLGVVVLELEPSRTCLAGEILAEPSSAFHHRASNRLDEETDMAEKFDPVIEAALIQAAATLAVEASAFSERNQRAFSNFAGPHGAPIIDQTENRAQPLQILTSEFGNALVEVRETYKEHLKHPHISSFPKPE</sequence>
<dbReference type="Proteomes" id="UP000196816">
    <property type="component" value="Chromosome"/>
</dbReference>
<protein>
    <submittedName>
        <fullName evidence="1">Uncharacterized protein</fullName>
    </submittedName>
</protein>
<reference evidence="1 2" key="1">
    <citation type="submission" date="2017-06" db="EMBL/GenBank/DDBJ databases">
        <title>Genome sequence of Acetobacter pasteurianus subsp. pasteurianus strain SRCM101468.</title>
        <authorList>
            <person name="Cho S.H."/>
        </authorList>
    </citation>
    <scope>NUCLEOTIDE SEQUENCE [LARGE SCALE GENOMIC DNA]</scope>
    <source>
        <strain evidence="1 2">SRCM101468</strain>
    </source>
</reference>
<dbReference type="EMBL" id="CP021922">
    <property type="protein sequence ID" value="ASC05003.1"/>
    <property type="molecule type" value="Genomic_DNA"/>
</dbReference>
<organism evidence="1 2">
    <name type="scientific">Acetobacter pasteurianus subsp. pasteurianus</name>
    <dbReference type="NCBI Taxonomy" id="481145"/>
    <lineage>
        <taxon>Bacteria</taxon>
        <taxon>Pseudomonadati</taxon>
        <taxon>Pseudomonadota</taxon>
        <taxon>Alphaproteobacteria</taxon>
        <taxon>Acetobacterales</taxon>
        <taxon>Acetobacteraceae</taxon>
        <taxon>Acetobacter</taxon>
    </lineage>
</organism>
<dbReference type="RefSeq" id="WP_088364650.1">
    <property type="nucleotide sequence ID" value="NZ_CP021922.1"/>
</dbReference>
<evidence type="ECO:0000313" key="1">
    <source>
        <dbReference type="EMBL" id="ASC05003.1"/>
    </source>
</evidence>
<evidence type="ECO:0000313" key="2">
    <source>
        <dbReference type="Proteomes" id="UP000196816"/>
    </source>
</evidence>
<dbReference type="AlphaFoldDB" id="A0AAC9X0Z3"/>